<gene>
    <name evidence="3" type="ORF">HDK90DRAFT_462518</name>
</gene>
<feature type="region of interest" description="Disordered" evidence="1">
    <location>
        <begin position="44"/>
        <end position="67"/>
    </location>
</feature>
<sequence>MPTVALPPREPVARWKTYVRSSSSASPTVQALIRSLDTFITTTPHIPSTSTSTSAAVVRRDQGSHETSRTGILVAVLVSVLGIFLIVALPLWFCRQPRHPPNQGSESKSSSPSLPSSPASVPPPAPPPTHNPGTAAHPAGGEKEPVPPPAPPPTHNPGVAARPDGREYIPVPPPAPPPTHDPGVATKPASGGNEPVPPSAPPPTHHPGVAAQPAGGENKPVPPPAPPPTDHPIVAANPASGEYIQVPPVGPSQGPNQHAGSQPTEGGQSPLSSTRPVRNPAGLAPIAEIPSDQKDFREPVAPGPVQNPQIDTQKPVSAAGHQVDGATFNGKDHESVASKRKIRSTKEAKGPHGRLEIQDKSNPGGWVRGPQLVRRPGRPRLPKGNLGEDIRDDDKQDNVDPEVRHSSKKCGRSQEKGSSR</sequence>
<feature type="region of interest" description="Disordered" evidence="1">
    <location>
        <begin position="99"/>
        <end position="420"/>
    </location>
</feature>
<protein>
    <submittedName>
        <fullName evidence="3">Uncharacterized protein</fullName>
    </submittedName>
</protein>
<name>A0ABR1YY04_9PEZI</name>
<keyword evidence="2" id="KW-0472">Membrane</keyword>
<feature type="compositionally biased region" description="Pro residues" evidence="1">
    <location>
        <begin position="170"/>
        <end position="180"/>
    </location>
</feature>
<feature type="compositionally biased region" description="Basic and acidic residues" evidence="1">
    <location>
        <begin position="386"/>
        <end position="405"/>
    </location>
</feature>
<evidence type="ECO:0000313" key="3">
    <source>
        <dbReference type="EMBL" id="KAK8243591.1"/>
    </source>
</evidence>
<keyword evidence="2" id="KW-1133">Transmembrane helix</keyword>
<feature type="compositionally biased region" description="Polar residues" evidence="1">
    <location>
        <begin position="253"/>
        <end position="276"/>
    </location>
</feature>
<reference evidence="3 4" key="1">
    <citation type="submission" date="2024-04" db="EMBL/GenBank/DDBJ databases">
        <title>Phyllosticta paracitricarpa is synonymous to the EU quarantine fungus P. citricarpa based on phylogenomic analyses.</title>
        <authorList>
            <consortium name="Lawrence Berkeley National Laboratory"/>
            <person name="Van Ingen-Buijs V.A."/>
            <person name="Van Westerhoven A.C."/>
            <person name="Haridas S."/>
            <person name="Skiadas P."/>
            <person name="Martin F."/>
            <person name="Groenewald J.Z."/>
            <person name="Crous P.W."/>
            <person name="Seidl M.F."/>
        </authorList>
    </citation>
    <scope>NUCLEOTIDE SEQUENCE [LARGE SCALE GENOMIC DNA]</scope>
    <source>
        <strain evidence="3 4">CBS 123374</strain>
    </source>
</reference>
<feature type="compositionally biased region" description="Pro residues" evidence="1">
    <location>
        <begin position="220"/>
        <end position="230"/>
    </location>
</feature>
<accession>A0ABR1YY04</accession>
<comment type="caution">
    <text evidence="3">The sequence shown here is derived from an EMBL/GenBank/DDBJ whole genome shotgun (WGS) entry which is preliminary data.</text>
</comment>
<proteinExistence type="predicted"/>
<feature type="compositionally biased region" description="Basic and acidic residues" evidence="1">
    <location>
        <begin position="344"/>
        <end position="359"/>
    </location>
</feature>
<feature type="compositionally biased region" description="Polar residues" evidence="1">
    <location>
        <begin position="306"/>
        <end position="315"/>
    </location>
</feature>
<dbReference type="EMBL" id="JBBWRZ010000002">
    <property type="protein sequence ID" value="KAK8243591.1"/>
    <property type="molecule type" value="Genomic_DNA"/>
</dbReference>
<feature type="compositionally biased region" description="Pro residues" evidence="1">
    <location>
        <begin position="195"/>
        <end position="205"/>
    </location>
</feature>
<feature type="compositionally biased region" description="Low complexity" evidence="1">
    <location>
        <begin position="101"/>
        <end position="119"/>
    </location>
</feature>
<organism evidence="3 4">
    <name type="scientific">Phyllosticta capitalensis</name>
    <dbReference type="NCBI Taxonomy" id="121624"/>
    <lineage>
        <taxon>Eukaryota</taxon>
        <taxon>Fungi</taxon>
        <taxon>Dikarya</taxon>
        <taxon>Ascomycota</taxon>
        <taxon>Pezizomycotina</taxon>
        <taxon>Dothideomycetes</taxon>
        <taxon>Dothideomycetes incertae sedis</taxon>
        <taxon>Botryosphaeriales</taxon>
        <taxon>Phyllostictaceae</taxon>
        <taxon>Phyllosticta</taxon>
    </lineage>
</organism>
<keyword evidence="4" id="KW-1185">Reference proteome</keyword>
<feature type="compositionally biased region" description="Low complexity" evidence="1">
    <location>
        <begin position="44"/>
        <end position="54"/>
    </location>
</feature>
<evidence type="ECO:0000256" key="2">
    <source>
        <dbReference type="SAM" id="Phobius"/>
    </source>
</evidence>
<feature type="compositionally biased region" description="Pro residues" evidence="1">
    <location>
        <begin position="146"/>
        <end position="155"/>
    </location>
</feature>
<feature type="compositionally biased region" description="Pro residues" evidence="1">
    <location>
        <begin position="120"/>
        <end position="130"/>
    </location>
</feature>
<dbReference type="Proteomes" id="UP001492380">
    <property type="component" value="Unassembled WGS sequence"/>
</dbReference>
<feature type="compositionally biased region" description="Basic and acidic residues" evidence="1">
    <location>
        <begin position="58"/>
        <end position="67"/>
    </location>
</feature>
<keyword evidence="2" id="KW-0812">Transmembrane</keyword>
<evidence type="ECO:0000256" key="1">
    <source>
        <dbReference type="SAM" id="MobiDB-lite"/>
    </source>
</evidence>
<evidence type="ECO:0000313" key="4">
    <source>
        <dbReference type="Proteomes" id="UP001492380"/>
    </source>
</evidence>
<feature type="transmembrane region" description="Helical" evidence="2">
    <location>
        <begin position="70"/>
        <end position="93"/>
    </location>
</feature>